<dbReference type="Pfam" id="PF09664">
    <property type="entry name" value="DUF2399"/>
    <property type="match status" value="1"/>
</dbReference>
<protein>
    <submittedName>
        <fullName evidence="3">Uncharacterized protein (TIGR02679 family)</fullName>
    </submittedName>
</protein>
<dbReference type="NCBIfam" id="TIGR02679">
    <property type="entry name" value="TIGR02679 family protein"/>
    <property type="match status" value="1"/>
</dbReference>
<evidence type="ECO:0000313" key="3">
    <source>
        <dbReference type="EMBL" id="MBB6394224.1"/>
    </source>
</evidence>
<dbReference type="Pfam" id="PF11796">
    <property type="entry name" value="DUF3323"/>
    <property type="match status" value="1"/>
</dbReference>
<dbReference type="Proteomes" id="UP000546324">
    <property type="component" value="Unassembled WGS sequence"/>
</dbReference>
<dbReference type="InterPro" id="IPR024465">
    <property type="entry name" value="DUF2399"/>
</dbReference>
<organism evidence="3 4">
    <name type="scientific">Actinomadura coerulea</name>
    <dbReference type="NCBI Taxonomy" id="46159"/>
    <lineage>
        <taxon>Bacteria</taxon>
        <taxon>Bacillati</taxon>
        <taxon>Actinomycetota</taxon>
        <taxon>Actinomycetes</taxon>
        <taxon>Streptosporangiales</taxon>
        <taxon>Thermomonosporaceae</taxon>
        <taxon>Actinomadura</taxon>
    </lineage>
</organism>
<feature type="domain" description="Conserved hypothetical protein CHP02679 N terminus" evidence="2">
    <location>
        <begin position="30"/>
        <end position="231"/>
    </location>
</feature>
<evidence type="ECO:0000259" key="2">
    <source>
        <dbReference type="Pfam" id="PF11796"/>
    </source>
</evidence>
<feature type="domain" description="DUF2399" evidence="1">
    <location>
        <begin position="253"/>
        <end position="402"/>
    </location>
</feature>
<sequence>MAIPDRLRSSDLLPLWKELHRRFSSGAAVSRVTLSGLGEHHRAALADLLGMDRYPPSTLTIAVVRLDAVLGEAAGCDTRTATEAIIGPIGDRAAERRDRERERAALWSWLAGHPVVAAEPALLDWVADVRRRGLVAGSLEDTRSMLEQVLSVLVALPADGRPLAAFANDALGDPHALDAGRRVSGAVMKALASLYGIAPPGDASERRALWERAGVACDSLSTTVLVAGLRPSGSGPLARSLNLWADAGQASVVTLAQLVEAPGLEGVGSSVWVTENPTIVALAVERLGERCPPMVCSSGWPNSAAVRLLRGLAASGHTLRYHGDFDGEGLRIAAYVMARTGALPWRMSVADYLTALADASGPFSPAGRVSDSPWDTELARSLATHDVAIAEEAMAECLLGDLERAAGNVGNPA</sequence>
<dbReference type="InterPro" id="IPR024466">
    <property type="entry name" value="CHP02679_N"/>
</dbReference>
<evidence type="ECO:0000259" key="1">
    <source>
        <dbReference type="Pfam" id="PF09664"/>
    </source>
</evidence>
<proteinExistence type="predicted"/>
<dbReference type="AlphaFoldDB" id="A0A7X0FV15"/>
<accession>A0A7X0FV15</accession>
<name>A0A7X0FV15_9ACTN</name>
<dbReference type="RefSeq" id="WP_185023910.1">
    <property type="nucleotide sequence ID" value="NZ_JACHMQ010000001.1"/>
</dbReference>
<keyword evidence="4" id="KW-1185">Reference proteome</keyword>
<dbReference type="EMBL" id="JACHMQ010000001">
    <property type="protein sequence ID" value="MBB6394224.1"/>
    <property type="molecule type" value="Genomic_DNA"/>
</dbReference>
<evidence type="ECO:0000313" key="4">
    <source>
        <dbReference type="Proteomes" id="UP000546324"/>
    </source>
</evidence>
<reference evidence="3 4" key="1">
    <citation type="submission" date="2020-08" db="EMBL/GenBank/DDBJ databases">
        <title>Sequencing the genomes of 1000 actinobacteria strains.</title>
        <authorList>
            <person name="Klenk H.-P."/>
        </authorList>
    </citation>
    <scope>NUCLEOTIDE SEQUENCE [LARGE SCALE GENOMIC DNA]</scope>
    <source>
        <strain evidence="3 4">DSM 43675</strain>
    </source>
</reference>
<comment type="caution">
    <text evidence="3">The sequence shown here is derived from an EMBL/GenBank/DDBJ whole genome shotgun (WGS) entry which is preliminary data.</text>
</comment>
<dbReference type="InterPro" id="IPR013495">
    <property type="entry name" value="CHP02679"/>
</dbReference>
<gene>
    <name evidence="3" type="ORF">BKA00_001138</name>
</gene>